<dbReference type="GO" id="GO:0016853">
    <property type="term" value="F:isomerase activity"/>
    <property type="evidence" value="ECO:0007669"/>
    <property type="project" value="UniProtKB-KW"/>
</dbReference>
<dbReference type="InterPro" id="IPR004888">
    <property type="entry name" value="Glycoside_hydrolase_63"/>
</dbReference>
<dbReference type="Pfam" id="PF22422">
    <property type="entry name" value="MGH1-like_GH"/>
    <property type="match status" value="1"/>
</dbReference>
<dbReference type="GO" id="GO:0004573">
    <property type="term" value="F:Glc3Man9GlcNAc2 oligosaccharide glucosidase activity"/>
    <property type="evidence" value="ECO:0007669"/>
    <property type="project" value="InterPro"/>
</dbReference>
<evidence type="ECO:0000313" key="7">
    <source>
        <dbReference type="Proteomes" id="UP000184121"/>
    </source>
</evidence>
<feature type="domain" description="Mannosylglycerate hydrolase MGH1-like glycoside hydrolase" evidence="5">
    <location>
        <begin position="323"/>
        <end position="656"/>
    </location>
</feature>
<dbReference type="GO" id="GO:0006487">
    <property type="term" value="P:protein N-linked glycosylation"/>
    <property type="evidence" value="ECO:0007669"/>
    <property type="project" value="TreeGrafter"/>
</dbReference>
<keyword evidence="3" id="KW-0326">Glycosidase</keyword>
<dbReference type="Gene3D" id="1.50.10.10">
    <property type="match status" value="1"/>
</dbReference>
<comment type="similarity">
    <text evidence="1">Belongs to the glycosyl hydrolase 63 family.</text>
</comment>
<name>A0A1M7MLQ2_9FLAO</name>
<dbReference type="OrthoDB" id="9781878at2"/>
<keyword evidence="2" id="KW-0378">Hydrolase</keyword>
<evidence type="ECO:0000256" key="2">
    <source>
        <dbReference type="ARBA" id="ARBA00022801"/>
    </source>
</evidence>
<evidence type="ECO:0000259" key="4">
    <source>
        <dbReference type="Pfam" id="PF21152"/>
    </source>
</evidence>
<feature type="domain" description="Glucosidase YgjK N-terminal" evidence="4">
    <location>
        <begin position="47"/>
        <end position="200"/>
    </location>
</feature>
<evidence type="ECO:0000259" key="5">
    <source>
        <dbReference type="Pfam" id="PF22422"/>
    </source>
</evidence>
<dbReference type="GO" id="GO:0009311">
    <property type="term" value="P:oligosaccharide metabolic process"/>
    <property type="evidence" value="ECO:0007669"/>
    <property type="project" value="InterPro"/>
</dbReference>
<dbReference type="STRING" id="29534.SAMN05444366_4570"/>
<organism evidence="6 7">
    <name type="scientific">Flavobacterium saccharophilum</name>
    <dbReference type="NCBI Taxonomy" id="29534"/>
    <lineage>
        <taxon>Bacteria</taxon>
        <taxon>Pseudomonadati</taxon>
        <taxon>Bacteroidota</taxon>
        <taxon>Flavobacteriia</taxon>
        <taxon>Flavobacteriales</taxon>
        <taxon>Flavobacteriaceae</taxon>
        <taxon>Flavobacterium</taxon>
    </lineage>
</organism>
<dbReference type="InterPro" id="IPR012341">
    <property type="entry name" value="6hp_glycosidase-like_sf"/>
</dbReference>
<reference evidence="7" key="1">
    <citation type="submission" date="2016-11" db="EMBL/GenBank/DDBJ databases">
        <authorList>
            <person name="Varghese N."/>
            <person name="Submissions S."/>
        </authorList>
    </citation>
    <scope>NUCLEOTIDE SEQUENCE [LARGE SCALE GENOMIC DNA]</scope>
    <source>
        <strain evidence="7">DSM 1811</strain>
    </source>
</reference>
<dbReference type="PANTHER" id="PTHR10412:SF11">
    <property type="entry name" value="MANNOSYL-OLIGOSACCHARIDE GLUCOSIDASE"/>
    <property type="match status" value="1"/>
</dbReference>
<protein>
    <submittedName>
        <fullName evidence="6">Putative isomerase</fullName>
    </submittedName>
</protein>
<keyword evidence="7" id="KW-1185">Reference proteome</keyword>
<proteinExistence type="inferred from homology"/>
<dbReference type="EMBL" id="FRBY01000008">
    <property type="protein sequence ID" value="SHM91782.1"/>
    <property type="molecule type" value="Genomic_DNA"/>
</dbReference>
<dbReference type="Gene3D" id="2.70.98.50">
    <property type="entry name" value="putative glycoside hydrolase family protein from bacillus halodurans"/>
    <property type="match status" value="1"/>
</dbReference>
<dbReference type="RefSeq" id="WP_072976152.1">
    <property type="nucleotide sequence ID" value="NZ_FRBY01000008.1"/>
</dbReference>
<keyword evidence="6" id="KW-0413">Isomerase</keyword>
<dbReference type="InterPro" id="IPR048450">
    <property type="entry name" value="YgjK_N"/>
</dbReference>
<dbReference type="PANTHER" id="PTHR10412">
    <property type="entry name" value="MANNOSYL-OLIGOSACCHARIDE GLUCOSIDASE"/>
    <property type="match status" value="1"/>
</dbReference>
<evidence type="ECO:0000256" key="3">
    <source>
        <dbReference type="ARBA" id="ARBA00023295"/>
    </source>
</evidence>
<evidence type="ECO:0000313" key="6">
    <source>
        <dbReference type="EMBL" id="SHM91782.1"/>
    </source>
</evidence>
<accession>A0A1M7MLQ2</accession>
<dbReference type="InterPro" id="IPR054491">
    <property type="entry name" value="MGH1-like_GH"/>
</dbReference>
<dbReference type="InterPro" id="IPR008928">
    <property type="entry name" value="6-hairpin_glycosidase_sf"/>
</dbReference>
<dbReference type="AlphaFoldDB" id="A0A1M7MLQ2"/>
<dbReference type="SUPFAM" id="SSF48208">
    <property type="entry name" value="Six-hairpin glycosidases"/>
    <property type="match status" value="1"/>
</dbReference>
<evidence type="ECO:0000256" key="1">
    <source>
        <dbReference type="ARBA" id="ARBA00010833"/>
    </source>
</evidence>
<dbReference type="Pfam" id="PF21152">
    <property type="entry name" value="YgjK_N"/>
    <property type="match status" value="1"/>
</dbReference>
<sequence length="668" mass="76268">MGKKKILFILAPFFVLQFGWSQKSFPNLESAKNSINYKGNPTNATDRKSLAFSDKGAWFAFGFLESSEVKAGFSGPFLMTEQNGVWLSPSFVALELKDENKQEVINWKSALIDQNSYNSHLEQQFKNDKVEINQQLVFLSGHSALQKTSITNKSGKMITLFPSYNGNIFLDDLQLSQEDKKLKIVSVKSTATGYIQFLNSNPEIEITKQGYKAQTEKLVLKPNETKEIVVAQTFIFAQYSWKNENETIAKTVFKTLLNKTQKEKERHLAELIANKKSIYKDAVYSDLVAKLVLTLQNNTRIAAEGLKHGGLFPSYNYEWFHGFWAWDSWKHAVAVANYDSELAKNQMRALFDYQEPNGFIPDCIYRNNLLEENNYRNTKAPLAAWAIWKIYEKTKDVNVIKEFYPKLKLYHNWWYKDRDHDQDGLCEFGSTDGTVIAAKWESGMDNAVRFDDSKILKNGEKAYSLDQESVDLNSFLYAEKDYLNKMAAVLKLTEEAKKWKDESVTLKAKIQNQFWDGATGWFYDTTIDGKTLIKAMGCEGYLPIWAEVATAEQAKAAKVNMLDTNSLNTFVPLPTLAANHPKFKPEGGYWRGPVWLDQSYFGINGLEKYGYTSEANELAHKLIYNAEGVLDKGTSIRENYQPVTGKGLEAYSFSWSASHYLMLLLQDK</sequence>
<gene>
    <name evidence="6" type="ORF">SAMN05444366_4570</name>
</gene>
<dbReference type="Proteomes" id="UP000184121">
    <property type="component" value="Unassembled WGS sequence"/>
</dbReference>